<dbReference type="PANTHER" id="PTHR22306">
    <property type="entry name" value="CHROMOSOME 7 OPEN READING FRAME 50"/>
    <property type="match status" value="1"/>
</dbReference>
<dbReference type="EMBL" id="JAODUP010000034">
    <property type="protein sequence ID" value="KAK2166873.1"/>
    <property type="molecule type" value="Genomic_DNA"/>
</dbReference>
<sequence length="77" mass="8747">MYHSEKVCDGDFSILLEYLEGLQGRSRSLTIDKAQKVISAGEDTINTETVSSGRNPFLSVLWKKDGFFWKKCKKLAM</sequence>
<dbReference type="AlphaFoldDB" id="A0AAD9KAH3"/>
<evidence type="ECO:0000259" key="1">
    <source>
        <dbReference type="Pfam" id="PF10180"/>
    </source>
</evidence>
<comment type="caution">
    <text evidence="2">The sequence shown here is derived from an EMBL/GenBank/DDBJ whole genome shotgun (WGS) entry which is preliminary data.</text>
</comment>
<evidence type="ECO:0000313" key="3">
    <source>
        <dbReference type="Proteomes" id="UP001208570"/>
    </source>
</evidence>
<accession>A0AAD9KAH3</accession>
<dbReference type="Pfam" id="PF10180">
    <property type="entry name" value="WKF"/>
    <property type="match status" value="1"/>
</dbReference>
<organism evidence="2 3">
    <name type="scientific">Paralvinella palmiformis</name>
    <dbReference type="NCBI Taxonomy" id="53620"/>
    <lineage>
        <taxon>Eukaryota</taxon>
        <taxon>Metazoa</taxon>
        <taxon>Spiralia</taxon>
        <taxon>Lophotrochozoa</taxon>
        <taxon>Annelida</taxon>
        <taxon>Polychaeta</taxon>
        <taxon>Sedentaria</taxon>
        <taxon>Canalipalpata</taxon>
        <taxon>Terebellida</taxon>
        <taxon>Terebelliformia</taxon>
        <taxon>Alvinellidae</taxon>
        <taxon>Paralvinella</taxon>
    </lineage>
</organism>
<gene>
    <name evidence="2" type="ORF">LSH36_34g06032</name>
</gene>
<dbReference type="InterPro" id="IPR019327">
    <property type="entry name" value="WKF"/>
</dbReference>
<evidence type="ECO:0000313" key="2">
    <source>
        <dbReference type="EMBL" id="KAK2166873.1"/>
    </source>
</evidence>
<name>A0AAD9KAH3_9ANNE</name>
<proteinExistence type="predicted"/>
<feature type="domain" description="WKF" evidence="1">
    <location>
        <begin position="1"/>
        <end position="37"/>
    </location>
</feature>
<dbReference type="Proteomes" id="UP001208570">
    <property type="component" value="Unassembled WGS sequence"/>
</dbReference>
<protein>
    <recommendedName>
        <fullName evidence="1">WKF domain-containing protein</fullName>
    </recommendedName>
</protein>
<keyword evidence="3" id="KW-1185">Reference proteome</keyword>
<dbReference type="PANTHER" id="PTHR22306:SF2">
    <property type="entry name" value="CHROMOSOME 7 OPEN READING FRAME 50"/>
    <property type="match status" value="1"/>
</dbReference>
<reference evidence="2" key="1">
    <citation type="journal article" date="2023" name="Mol. Biol. Evol.">
        <title>Third-Generation Sequencing Reveals the Adaptive Role of the Epigenome in Three Deep-Sea Polychaetes.</title>
        <authorList>
            <person name="Perez M."/>
            <person name="Aroh O."/>
            <person name="Sun Y."/>
            <person name="Lan Y."/>
            <person name="Juniper S.K."/>
            <person name="Young C.R."/>
            <person name="Angers B."/>
            <person name="Qian P.Y."/>
        </authorList>
    </citation>
    <scope>NUCLEOTIDE SEQUENCE</scope>
    <source>
        <strain evidence="2">P08H-3</strain>
    </source>
</reference>